<proteinExistence type="predicted"/>
<evidence type="ECO:0000313" key="2">
    <source>
        <dbReference type="Proteomes" id="UP001060085"/>
    </source>
</evidence>
<accession>A0ACC0AK26</accession>
<keyword evidence="2" id="KW-1185">Reference proteome</keyword>
<dbReference type="EMBL" id="CM044705">
    <property type="protein sequence ID" value="KAI5660787.1"/>
    <property type="molecule type" value="Genomic_DNA"/>
</dbReference>
<name>A0ACC0AK26_CATRO</name>
<evidence type="ECO:0000313" key="1">
    <source>
        <dbReference type="EMBL" id="KAI5660787.1"/>
    </source>
</evidence>
<sequence length="641" mass="71808">MKQFLKRHYSSISFQNLQPIKNLEDSHCQIIQLCRSGFLSDAIQLLNSDRLTKSNKTSSKLALLYATLIQASTQALSFSQGLQFHSYAVKSGLEADRFVGNSLLALYFKLCPNFWDTRKVFDGLSYKDVVSWSSMISGYVRVKKPQLSIDLYMKMVGLGVEANGFTLSAVIKACSDLGELKLGKCFHGVVIKCGFELNHVIASALIDMYGRNFASGDSRQLFDELLEPDSICWTSVISAYTRNDLYKEASKFFYQMHSNSGFLPDEFTFGSLLTALANLGWLRLGKQVHAQVVSSGFGGNVFVESSLVDMYAKCGFVKESQSVFDRMGKKNAVSWCALLGGYCQNGNFETVVELFRQMEEIDLYSFGTILRACAGLAAVRPGKEIHCQYLRRGSWKDVIIESALLDLYAKCGCVDFAYSLFMQMPFKNLITWNSMISGFAQNGRGIEAIRIFDEMNNFGVKPDSISFIGVLFACSHSGLLDQGRKYFDLMTEDYGIKASIEHYSCMVDLLGRAGEIEEAESLINSSEFSNDSSLWAAILGSCTTGTNPIVAERIAKKMMELKPDYHLSYVLLANVYREVGRWNDALEIRRQMQYKNVKKMPGSSWIETYTSNSLSSYIKSEELVQNFIGGDSAELLLKKME</sequence>
<gene>
    <name evidence="1" type="ORF">M9H77_20110</name>
</gene>
<reference evidence="2" key="1">
    <citation type="journal article" date="2023" name="Nat. Plants">
        <title>Single-cell RNA sequencing provides a high-resolution roadmap for understanding the multicellular compartmentation of specialized metabolism.</title>
        <authorList>
            <person name="Sun S."/>
            <person name="Shen X."/>
            <person name="Li Y."/>
            <person name="Li Y."/>
            <person name="Wang S."/>
            <person name="Li R."/>
            <person name="Zhang H."/>
            <person name="Shen G."/>
            <person name="Guo B."/>
            <person name="Wei J."/>
            <person name="Xu J."/>
            <person name="St-Pierre B."/>
            <person name="Chen S."/>
            <person name="Sun C."/>
        </authorList>
    </citation>
    <scope>NUCLEOTIDE SEQUENCE [LARGE SCALE GENOMIC DNA]</scope>
</reference>
<protein>
    <submittedName>
        <fullName evidence="1">Uncharacterized protein</fullName>
    </submittedName>
</protein>
<organism evidence="1 2">
    <name type="scientific">Catharanthus roseus</name>
    <name type="common">Madagascar periwinkle</name>
    <name type="synonym">Vinca rosea</name>
    <dbReference type="NCBI Taxonomy" id="4058"/>
    <lineage>
        <taxon>Eukaryota</taxon>
        <taxon>Viridiplantae</taxon>
        <taxon>Streptophyta</taxon>
        <taxon>Embryophyta</taxon>
        <taxon>Tracheophyta</taxon>
        <taxon>Spermatophyta</taxon>
        <taxon>Magnoliopsida</taxon>
        <taxon>eudicotyledons</taxon>
        <taxon>Gunneridae</taxon>
        <taxon>Pentapetalae</taxon>
        <taxon>asterids</taxon>
        <taxon>lamiids</taxon>
        <taxon>Gentianales</taxon>
        <taxon>Apocynaceae</taxon>
        <taxon>Rauvolfioideae</taxon>
        <taxon>Vinceae</taxon>
        <taxon>Catharanthinae</taxon>
        <taxon>Catharanthus</taxon>
    </lineage>
</organism>
<dbReference type="Proteomes" id="UP001060085">
    <property type="component" value="Linkage Group LG05"/>
</dbReference>
<comment type="caution">
    <text evidence="1">The sequence shown here is derived from an EMBL/GenBank/DDBJ whole genome shotgun (WGS) entry which is preliminary data.</text>
</comment>